<keyword evidence="1" id="KW-0732">Signal</keyword>
<proteinExistence type="predicted"/>
<dbReference type="PROSITE" id="PS51257">
    <property type="entry name" value="PROKAR_LIPOPROTEIN"/>
    <property type="match status" value="1"/>
</dbReference>
<reference evidence="2 3" key="1">
    <citation type="submission" date="2024-01" db="EMBL/GenBank/DDBJ databases">
        <title>Maribacter spp. originated from different algae showed divergent polysaccharides utilization ability.</title>
        <authorList>
            <person name="Wang H."/>
            <person name="Wu Y."/>
        </authorList>
    </citation>
    <scope>NUCLEOTIDE SEQUENCE [LARGE SCALE GENOMIC DNA]</scope>
    <source>
        <strain evidence="2 3">PR1</strain>
    </source>
</reference>
<gene>
    <name evidence="2" type="ORF">V1I91_18670</name>
</gene>
<accession>A0ABU7IZW9</accession>
<keyword evidence="3" id="KW-1185">Reference proteome</keyword>
<evidence type="ECO:0000256" key="1">
    <source>
        <dbReference type="SAM" id="SignalP"/>
    </source>
</evidence>
<name>A0ABU7IZW9_9FLAO</name>
<evidence type="ECO:0000313" key="3">
    <source>
        <dbReference type="Proteomes" id="UP001356308"/>
    </source>
</evidence>
<feature type="chain" id="PRO_5046434191" description="Transferrin-binding protein B C-lobe/N-lobe beta barrel domain-containing protein" evidence="1">
    <location>
        <begin position="25"/>
        <end position="183"/>
    </location>
</feature>
<sequence length="183" mass="19035">MKTTCKKGMMSILRLALLTTILMAVSCSTESISEYETTGLTAITAKAKKPRPIKNNYVGVDRADGSGSDFSGNMSHVGKYTGQTITTSFEFNADFTGGIQTSDDTVVAANGDLIYTKSVTVITFSPETGAGGDQTFSAGTYTGGFDIVGGTGRFEGATGRMDLDNGVFGGGIAKHNAEGTITY</sequence>
<feature type="signal peptide" evidence="1">
    <location>
        <begin position="1"/>
        <end position="24"/>
    </location>
</feature>
<comment type="caution">
    <text evidence="2">The sequence shown here is derived from an EMBL/GenBank/DDBJ whole genome shotgun (WGS) entry which is preliminary data.</text>
</comment>
<protein>
    <recommendedName>
        <fullName evidence="4">Transferrin-binding protein B C-lobe/N-lobe beta barrel domain-containing protein</fullName>
    </recommendedName>
</protein>
<evidence type="ECO:0000313" key="2">
    <source>
        <dbReference type="EMBL" id="MEE1978108.1"/>
    </source>
</evidence>
<dbReference type="EMBL" id="JAZDDG010000010">
    <property type="protein sequence ID" value="MEE1978108.1"/>
    <property type="molecule type" value="Genomic_DNA"/>
</dbReference>
<evidence type="ECO:0008006" key="4">
    <source>
        <dbReference type="Google" id="ProtNLM"/>
    </source>
</evidence>
<organism evidence="2 3">
    <name type="scientific">Maribacter cobaltidurans</name>
    <dbReference type="NCBI Taxonomy" id="1178778"/>
    <lineage>
        <taxon>Bacteria</taxon>
        <taxon>Pseudomonadati</taxon>
        <taxon>Bacteroidota</taxon>
        <taxon>Flavobacteriia</taxon>
        <taxon>Flavobacteriales</taxon>
        <taxon>Flavobacteriaceae</taxon>
        <taxon>Maribacter</taxon>
    </lineage>
</organism>
<dbReference type="RefSeq" id="WP_272652785.1">
    <property type="nucleotide sequence ID" value="NZ_JAZDDG010000010.1"/>
</dbReference>
<dbReference type="Proteomes" id="UP001356308">
    <property type="component" value="Unassembled WGS sequence"/>
</dbReference>